<keyword evidence="1" id="KW-0732">Signal</keyword>
<dbReference type="EMBL" id="CH408029">
    <property type="protein sequence ID" value="EAQ91959.1"/>
    <property type="molecule type" value="Genomic_DNA"/>
</dbReference>
<organism evidence="2 3">
    <name type="scientific">Chaetomium globosum (strain ATCC 6205 / CBS 148.51 / DSM 1962 / NBRC 6347 / NRRL 1970)</name>
    <name type="common">Soil fungus</name>
    <dbReference type="NCBI Taxonomy" id="306901"/>
    <lineage>
        <taxon>Eukaryota</taxon>
        <taxon>Fungi</taxon>
        <taxon>Dikarya</taxon>
        <taxon>Ascomycota</taxon>
        <taxon>Pezizomycotina</taxon>
        <taxon>Sordariomycetes</taxon>
        <taxon>Sordariomycetidae</taxon>
        <taxon>Sordariales</taxon>
        <taxon>Chaetomiaceae</taxon>
        <taxon>Chaetomium</taxon>
    </lineage>
</organism>
<dbReference type="eggNOG" id="ENOG502T4SV">
    <property type="taxonomic scope" value="Eukaryota"/>
</dbReference>
<feature type="signal peptide" evidence="1">
    <location>
        <begin position="1"/>
        <end position="18"/>
    </location>
</feature>
<evidence type="ECO:0000313" key="3">
    <source>
        <dbReference type="Proteomes" id="UP000001056"/>
    </source>
</evidence>
<dbReference type="InParanoid" id="Q2HHW0"/>
<name>Q2HHW0_CHAGB</name>
<dbReference type="STRING" id="306901.Q2HHW0"/>
<reference evidence="3" key="1">
    <citation type="journal article" date="2015" name="Genome Announc.">
        <title>Draft genome sequence of the cellulolytic fungus Chaetomium globosum.</title>
        <authorList>
            <person name="Cuomo C.A."/>
            <person name="Untereiner W.A."/>
            <person name="Ma L.-J."/>
            <person name="Grabherr M."/>
            <person name="Birren B.W."/>
        </authorList>
    </citation>
    <scope>NUCLEOTIDE SEQUENCE [LARGE SCALE GENOMIC DNA]</scope>
    <source>
        <strain evidence="3">ATCC 6205 / CBS 148.51 / DSM 1962 / NBRC 6347 / NRRL 1970</strain>
    </source>
</reference>
<protein>
    <recommendedName>
        <fullName evidence="4">F-box domain-containing protein</fullName>
    </recommendedName>
</protein>
<proteinExistence type="predicted"/>
<evidence type="ECO:0000313" key="2">
    <source>
        <dbReference type="EMBL" id="EAQ91959.1"/>
    </source>
</evidence>
<dbReference type="GeneID" id="4387601"/>
<dbReference type="AlphaFoldDB" id="Q2HHW0"/>
<sequence>MQLSSKLFVALFAAIAVASPVDEDAQIIQKRGTGTAVTLFSGCWVAGKLFVEIDMMDVEHAESSAAIPPPKNLYSLPFDIQRLIVWDEVLSQDDIASLRLTCRGLVLSTSSRLFYRIGISKLHSDRQSFLAICHDPDLAKHVHEVEWLELPWDLGYFDRLSAVFSWDEKEDDDDLVNLCSYFQDQAEEAFWLPSIPANDNPTYGDARRQREESIENFREIFMEAVDRLPNLHTFASRPMGSERTINPGADYPMAASLFQAFQDMACSHTNYESNDGLFLFIFPTMARATSAVHRLRWADEFPGYSYFRPIPPAVFEGLESLELCWTPINLRSTAVENLSLPAACSAAAPTLRHLSLCLDHGRLEDSPGFVEQKILGPDLAASAMVALQSLKLVSMNLDPDVLLNIIAANVTSLRHVHLENVDARTDVIGRMAKLPGLRLATLRVLNDYPTETPRAICAHALVRHINGAPCDLLHTDCGEVIGAAVGLDSEQAPLFTTAEDCEGAFDAVSLVGSAPSEASFGSQHKSIMRQWCGDSPKWAWGRFYNEKKYGRVYVFQVPSTDPRGSPTVLWKFTSRDGEVGYGDDPFEWFHEWDLGAGDSVEPTPYCRDLWTFAMLHKRGPIISDLLGPAHPLVDQVMNQAPPEGAFLYDADLDPGGDWF</sequence>
<gene>
    <name evidence="2" type="ORF">CHGG_00194</name>
</gene>
<evidence type="ECO:0000256" key="1">
    <source>
        <dbReference type="SAM" id="SignalP"/>
    </source>
</evidence>
<accession>Q2HHW0</accession>
<dbReference type="Proteomes" id="UP000001056">
    <property type="component" value="Unassembled WGS sequence"/>
</dbReference>
<dbReference type="VEuPathDB" id="FungiDB:CHGG_00194"/>
<dbReference type="HOGENOM" id="CLU_381337_0_0_1"/>
<dbReference type="RefSeq" id="XP_001219415.1">
    <property type="nucleotide sequence ID" value="XM_001219414.1"/>
</dbReference>
<keyword evidence="3" id="KW-1185">Reference proteome</keyword>
<dbReference type="OrthoDB" id="5427399at2759"/>
<feature type="chain" id="PRO_5004209331" description="F-box domain-containing protein" evidence="1">
    <location>
        <begin position="19"/>
        <end position="659"/>
    </location>
</feature>
<evidence type="ECO:0008006" key="4">
    <source>
        <dbReference type="Google" id="ProtNLM"/>
    </source>
</evidence>